<name>A0A3E0UB25_9GAMM</name>
<gene>
    <name evidence="2" type="ORF">DXX92_01220</name>
</gene>
<dbReference type="Proteomes" id="UP000256999">
    <property type="component" value="Unassembled WGS sequence"/>
</dbReference>
<reference evidence="2 3" key="1">
    <citation type="submission" date="2018-08" db="EMBL/GenBank/DDBJ databases">
        <title>Thalassotalea euphylliae genome.</title>
        <authorList>
            <person name="Summers S."/>
            <person name="Rice S.A."/>
            <person name="Freckelton M.L."/>
            <person name="Nedved B.T."/>
            <person name="Hadfield M.G."/>
        </authorList>
    </citation>
    <scope>NUCLEOTIDE SEQUENCE [LARGE SCALE GENOMIC DNA]</scope>
    <source>
        <strain evidence="2 3">H2</strain>
    </source>
</reference>
<evidence type="ECO:0000313" key="3">
    <source>
        <dbReference type="Proteomes" id="UP000256999"/>
    </source>
</evidence>
<feature type="region of interest" description="Disordered" evidence="1">
    <location>
        <begin position="18"/>
        <end position="42"/>
    </location>
</feature>
<dbReference type="AlphaFoldDB" id="A0A3E0UB25"/>
<accession>A0A3E0UB25</accession>
<comment type="caution">
    <text evidence="2">The sequence shown here is derived from an EMBL/GenBank/DDBJ whole genome shotgun (WGS) entry which is preliminary data.</text>
</comment>
<dbReference type="RefSeq" id="WP_115998760.1">
    <property type="nucleotide sequence ID" value="NZ_QUOV01000001.1"/>
</dbReference>
<organism evidence="2 3">
    <name type="scientific">Thalassotalea euphylliae</name>
    <dbReference type="NCBI Taxonomy" id="1655234"/>
    <lineage>
        <taxon>Bacteria</taxon>
        <taxon>Pseudomonadati</taxon>
        <taxon>Pseudomonadota</taxon>
        <taxon>Gammaproteobacteria</taxon>
        <taxon>Alteromonadales</taxon>
        <taxon>Colwelliaceae</taxon>
        <taxon>Thalassotalea</taxon>
    </lineage>
</organism>
<dbReference type="EMBL" id="QUOV01000001">
    <property type="protein sequence ID" value="REL34079.1"/>
    <property type="molecule type" value="Genomic_DNA"/>
</dbReference>
<sequence>MTSITLASQSIANCANSDSIDVQNTDSESKAESNKPTECQTRKQRKFIHALAELLSKTMQYK</sequence>
<proteinExistence type="predicted"/>
<protein>
    <submittedName>
        <fullName evidence="2">Uncharacterized protein</fullName>
    </submittedName>
</protein>
<evidence type="ECO:0000256" key="1">
    <source>
        <dbReference type="SAM" id="MobiDB-lite"/>
    </source>
</evidence>
<evidence type="ECO:0000313" key="2">
    <source>
        <dbReference type="EMBL" id="REL34079.1"/>
    </source>
</evidence>